<feature type="compositionally biased region" description="Basic and acidic residues" evidence="6">
    <location>
        <begin position="1687"/>
        <end position="1703"/>
    </location>
</feature>
<feature type="region of interest" description="Disordered" evidence="6">
    <location>
        <begin position="1227"/>
        <end position="1285"/>
    </location>
</feature>
<feature type="compositionally biased region" description="Basic and acidic residues" evidence="6">
    <location>
        <begin position="2598"/>
        <end position="2619"/>
    </location>
</feature>
<feature type="region of interest" description="Disordered" evidence="6">
    <location>
        <begin position="999"/>
        <end position="1120"/>
    </location>
</feature>
<feature type="region of interest" description="Disordered" evidence="6">
    <location>
        <begin position="2368"/>
        <end position="2407"/>
    </location>
</feature>
<dbReference type="SUPFAM" id="SSF54373">
    <property type="entry name" value="FAD-linked reductases, C-terminal domain"/>
    <property type="match status" value="1"/>
</dbReference>
<feature type="compositionally biased region" description="Basic and acidic residues" evidence="6">
    <location>
        <begin position="1240"/>
        <end position="1251"/>
    </location>
</feature>
<accession>A0A0J9SKX8</accession>
<dbReference type="GO" id="GO:0016491">
    <property type="term" value="F:oxidoreductase activity"/>
    <property type="evidence" value="ECO:0007669"/>
    <property type="project" value="InterPro"/>
</dbReference>
<dbReference type="InterPro" id="IPR050281">
    <property type="entry name" value="Flavin_monoamine_oxidase"/>
</dbReference>
<feature type="compositionally biased region" description="Basic and acidic residues" evidence="6">
    <location>
        <begin position="588"/>
        <end position="660"/>
    </location>
</feature>
<feature type="compositionally biased region" description="Basic and acidic residues" evidence="6">
    <location>
        <begin position="143"/>
        <end position="176"/>
    </location>
</feature>
<feature type="compositionally biased region" description="Basic and acidic residues" evidence="6">
    <location>
        <begin position="113"/>
        <end position="133"/>
    </location>
</feature>
<evidence type="ECO:0000256" key="6">
    <source>
        <dbReference type="SAM" id="MobiDB-lite"/>
    </source>
</evidence>
<evidence type="ECO:0000313" key="8">
    <source>
        <dbReference type="EMBL" id="KMZ83649.1"/>
    </source>
</evidence>
<evidence type="ECO:0000256" key="2">
    <source>
        <dbReference type="ARBA" id="ARBA00022771"/>
    </source>
</evidence>
<evidence type="ECO:0000256" key="5">
    <source>
        <dbReference type="SAM" id="Coils"/>
    </source>
</evidence>
<dbReference type="EMBL" id="KQ234875">
    <property type="protein sequence ID" value="KMZ83649.1"/>
    <property type="molecule type" value="Genomic_DNA"/>
</dbReference>
<feature type="region of interest" description="Disordered" evidence="6">
    <location>
        <begin position="1623"/>
        <end position="1710"/>
    </location>
</feature>
<feature type="domain" description="PHD-type" evidence="7">
    <location>
        <begin position="2731"/>
        <end position="2783"/>
    </location>
</feature>
<feature type="compositionally biased region" description="Basic residues" evidence="6">
    <location>
        <begin position="1109"/>
        <end position="1120"/>
    </location>
</feature>
<keyword evidence="3" id="KW-0862">Zinc</keyword>
<dbReference type="Gene3D" id="3.90.660.10">
    <property type="match status" value="1"/>
</dbReference>
<feature type="compositionally biased region" description="Low complexity" evidence="6">
    <location>
        <begin position="803"/>
        <end position="815"/>
    </location>
</feature>
<organism evidence="8 9">
    <name type="scientific">Plasmodium vivax (strain Brazil I)</name>
    <dbReference type="NCBI Taxonomy" id="1033975"/>
    <lineage>
        <taxon>Eukaryota</taxon>
        <taxon>Sar</taxon>
        <taxon>Alveolata</taxon>
        <taxon>Apicomplexa</taxon>
        <taxon>Aconoidasida</taxon>
        <taxon>Haemosporida</taxon>
        <taxon>Plasmodiidae</taxon>
        <taxon>Plasmodium</taxon>
        <taxon>Plasmodium (Plasmodium)</taxon>
    </lineage>
</organism>
<protein>
    <recommendedName>
        <fullName evidence="7">PHD-type domain-containing protein</fullName>
    </recommendedName>
</protein>
<dbReference type="Pfam" id="PF13450">
    <property type="entry name" value="NAD_binding_8"/>
    <property type="match status" value="1"/>
</dbReference>
<dbReference type="Pfam" id="PF01593">
    <property type="entry name" value="Amino_oxidase"/>
    <property type="match status" value="1"/>
</dbReference>
<feature type="compositionally biased region" description="Polar residues" evidence="6">
    <location>
        <begin position="1252"/>
        <end position="1264"/>
    </location>
</feature>
<feature type="compositionally biased region" description="Basic and acidic residues" evidence="6">
    <location>
        <begin position="1643"/>
        <end position="1658"/>
    </location>
</feature>
<feature type="region of interest" description="Disordered" evidence="6">
    <location>
        <begin position="32"/>
        <end position="231"/>
    </location>
</feature>
<proteinExistence type="predicted"/>
<feature type="region of interest" description="Disordered" evidence="6">
    <location>
        <begin position="1338"/>
        <end position="1366"/>
    </location>
</feature>
<feature type="region of interest" description="Disordered" evidence="6">
    <location>
        <begin position="1473"/>
        <end position="1510"/>
    </location>
</feature>
<feature type="compositionally biased region" description="Low complexity" evidence="6">
    <location>
        <begin position="871"/>
        <end position="904"/>
    </location>
</feature>
<dbReference type="PROSITE" id="PS01359">
    <property type="entry name" value="ZF_PHD_1"/>
    <property type="match status" value="1"/>
</dbReference>
<feature type="region of interest" description="Disordered" evidence="6">
    <location>
        <begin position="544"/>
        <end position="709"/>
    </location>
</feature>
<sequence length="2839" mass="323262">MARMRKESEQERVLRQRYERLKRLHRRQIMRWHQEVRQRRQWKNGDHREMRPLDDSELRAREGERVADRKSDWILPDDRGMPKDDEEWRPSDEEGERRRRQHQRRRKHHRSRHEAQKKGRKRKETEEPQETRHPQSPYPTLLEKGKTKGKEHPGGSIRKGEKPHLYDEVNPRESDKMGSVNKPLERKRSDGSSVVEGRTVITLANGDNTSESKGGAAHVQQGRSGEGGIQGGVPMWGGQSNGEAGIQGGMPMWGGQMSSEGAIQGGMPMWGGQMNSEGVIQGGIPPWGGQSNGEVAIQGGIPPWGEETPGREASTEQEKLQDEETESFTFKKNLERAQKQIDQWLDMWASAGVDVSKLTRKDHLQSMRAKAAMMLARWVAKDKDDEGYCSSENEKKMEAKKEQIAQQIANEQKKLKQCRRVWRERMVRRINRRKQKIEELKLEHKRVRQKYFDISKAKKQTPITIRRKADLWMHEWFKIMVGGHIRWQYDIWGKDMWAIFEAQRREQQKKNEEEDAEGAQKKVNDEMITQGECVEDVIGEEEAIRGASSRVTPEGGAAVEGKPLREVAAKERHKRREAIKGKKQRGGATKERHKRDGSTRGRHQRDESTRGRHQRDETIRGRHKRDEAVRGRHKRDGSTRGRHQRDDAPARGKPLHDVPNRGKPMGGAAAQGKRMDGEPVRGTPSDDAPVFDMHMGDAPAWGELSDDKTTREMLSRDKATYEELSDHKHFLEELSDDRRLLEELSDDRRLLEELSDDKRFLEELSDDKRPLEELSDDKDMQDELTKESVSLIRALKHIASLDTLSLDTESLDSSSKGSPLRDQSEKASSAKRSSEERSTAKRSLEESSTAKRSSEEGSTAKRSSEEHSSTKRSSQSSSSSSNSTSSRSSYFGTPSLSSSSSGFGSPNGGAPPGAPREERRSGPADPSGETEYSEKGEGGSPQDGQLHRKGDVVEGEVGEEMEGKMEGVMEGVVERSVEGVVEGVVERSVEGVVEGVVNGGVERSVEISGEISGERSLEDDSSPEESCEGGEDNSYGRAQRESVIPIPNNVMADEKKASAVISSRHAGRGGGTGSGSGNRKGDGIDGDGGDSGGGGDGGDGDDRDDRGNKRERHVKNKERKKISLFGQVKPVDTINRGVDAYPILRGEQNLYVDVLIIGSGISGLAASYYLNKCNADVLVIEGRNRIGGRAYSTILPERVINNNLLPETVVDLGANYLHCCENAEVPTDNKAHSNQGGKTNEGDSSTKKETLSMESGLSMASTDKGTIGKSKKGRKKKYYKSSSKRVKCRVARREKELLDLMDPSKIDEMEKRLSNNVNLFKQQYAQLMARFGKIPLRGRAHQGGRDHPSRQGGNSVGEISPPQKRANRRFARWTNRPGEDDDAQHSYSDCNYFQARKQQKEKKKKIRKNILFMVKYNVDNICHLYSYVYKLRGWKWRKRDLLHFLKDMDENICLHTYLSDSCLSGDSSAESAESVESAESAESAEPAKPAASPWVGRERPLANQPQQCSKSENKKLKILSVNKDTRRRRAYDKSVTQLAKKLKPKISLVCGKDNWESTFYAYWYNNENGKKIKSFKIYRMNLLCDKIRVRAARKIKTSHFINNKGHDTTVDSYPSCVNFPGGGTHPLGKDKEHHSVSVQGRKGVHDGYEAKGREKLTERQQSSEPHSTVKENTPERGTPSPPTSTHISEEQRAKRMKVAGDSRAKKKSTWTGQGVENYDKDLIVYENYYDYGEEYYRIVRKATDPVVQSDKKDINRTFLFKENKERRSMWDLLIECTEEILEEMNIHQGNFSLEEWKILMVTLQSRYGYGSDLRETSIAMSRLPFPTHSDIDVCPNYGTDDYILKNIKYYNKIKKYEQIPHVASFKDTTSADQIVLDGWKWLINFLSEDVQNRILLNTVAEVVHIKEERTFWGDNSQFVHHPADQRGDHLLINTPGGVTPGGGTHTKTSMSNSPQGVRASTGNYPYGDAFVESTAQHSKEIHFSQNTHHTGVSKTGRESIQSLELLQNRWQPGDKQENYNVMVQCKSYDTSKKQINRHFHGTSDLSNCNYANVNIFAKYVIVALPLGCLTNNEKKKKKKSHLQFEPKLHPLKVKALNNYRMGNHNKIILRFYPFDFAWPFDSLQINCMDQKFQFLNLHAYGKVGCILVHCFPPWSCTYGYIKKEHYIVNECLYTLHKMFENTGKKLPILVDYIITKWQDDNFSFGSYAYPYVNCTDNDLIYLRAPHPIDNPKVVFCGEYLSKSYFQCVDGAYDTGIRAAEDIAHIGLKLRSTDVKCYNTDVFFFPKDTCPFTNIPLPKIKNNLLGFYITDGSDEALTDYESSSEDDDVASISDVPLSLLKGEHDFLSYSLNKVLKFFDHLKGEEAICTPEGKQRGGRPKKQSSVEGGGGIPVGPTHTDMLNRKMDSQPGGGNFAENLARKWLASGSLDVPLNLLAEGTEGLPLDWFSSRGVDMPRDLPVKWLVSWPDNFTTENSLTRSRIPPAHLLNTQGRSERCTFLSNYDEFSLYVDKYIIKVNDVIFHNYNQIELNSIKEKIITPVFMKSKFMLSQYLSSVLRKYHHFRHFIQRELFAKIEAAKDVLLHHFERSNLNGSGKKKEKMTEGHKTYEKNMNSSEKKSEKENAHIELATMRKEKINKMLAQNRKISELNIYLKYFLSQKFTSDKSVEQNITYINKYQKIKLNCTGFLFFFCYLLKYIIKETKYDTHHGFIDSSVIIQLLCDYVYHLIFYKHDVLCYKCMNGGELIMCDFFGCTHGWHSYCLCSNGAAEEGKSDRKWICPSCLSTKLSQIFKRGCYNQNEIIQNYWKRRVYIYKIKFFLSRTRRIRRRLDQLQVELSKRVS</sequence>
<dbReference type="Gene3D" id="3.50.50.60">
    <property type="entry name" value="FAD/NAD(P)-binding domain"/>
    <property type="match status" value="1"/>
</dbReference>
<dbReference type="InterPro" id="IPR036188">
    <property type="entry name" value="FAD/NAD-bd_sf"/>
</dbReference>
<dbReference type="SUPFAM" id="SSF57903">
    <property type="entry name" value="FYVE/PHD zinc finger"/>
    <property type="match status" value="1"/>
</dbReference>
<dbReference type="InterPro" id="IPR002937">
    <property type="entry name" value="Amino_oxidase"/>
</dbReference>
<feature type="compositionally biased region" description="Basic and acidic residues" evidence="6">
    <location>
        <begin position="308"/>
        <end position="322"/>
    </location>
</feature>
<feature type="region of interest" description="Disordered" evidence="6">
    <location>
        <begin position="755"/>
        <end position="782"/>
    </location>
</feature>
<dbReference type="InterPro" id="IPR013083">
    <property type="entry name" value="Znf_RING/FYVE/PHD"/>
</dbReference>
<dbReference type="InterPro" id="IPR019787">
    <property type="entry name" value="Znf_PHD-finger"/>
</dbReference>
<keyword evidence="1" id="KW-0479">Metal-binding</keyword>
<dbReference type="Proteomes" id="UP000053327">
    <property type="component" value="Unassembled WGS sequence"/>
</dbReference>
<feature type="compositionally biased region" description="Basic residues" evidence="6">
    <location>
        <begin position="98"/>
        <end position="112"/>
    </location>
</feature>
<dbReference type="InterPro" id="IPR019786">
    <property type="entry name" value="Zinc_finger_PHD-type_CS"/>
</dbReference>
<evidence type="ECO:0000256" key="1">
    <source>
        <dbReference type="ARBA" id="ARBA00022723"/>
    </source>
</evidence>
<feature type="compositionally biased region" description="Basic and acidic residues" evidence="6">
    <location>
        <begin position="832"/>
        <end position="869"/>
    </location>
</feature>
<keyword evidence="2 4" id="KW-0863">Zinc-finger</keyword>
<feature type="region of interest" description="Disordered" evidence="6">
    <location>
        <begin position="305"/>
        <end position="326"/>
    </location>
</feature>
<evidence type="ECO:0000256" key="3">
    <source>
        <dbReference type="ARBA" id="ARBA00022833"/>
    </source>
</evidence>
<gene>
    <name evidence="8" type="ORF">PVBG_00729</name>
</gene>
<feature type="region of interest" description="Disordered" evidence="6">
    <location>
        <begin position="2591"/>
        <end position="2619"/>
    </location>
</feature>
<feature type="compositionally biased region" description="Basic and acidic residues" evidence="6">
    <location>
        <begin position="32"/>
        <end position="97"/>
    </location>
</feature>
<feature type="coiled-coil region" evidence="5">
    <location>
        <begin position="394"/>
        <end position="450"/>
    </location>
</feature>
<dbReference type="PANTHER" id="PTHR10742:SF415">
    <property type="entry name" value="CHROMOSOME UNDETERMINED SCAFFOLD_56, WHOLE GENOME SHOTGUN SEQUENCE"/>
    <property type="match status" value="1"/>
</dbReference>
<feature type="compositionally biased region" description="Basic residues" evidence="6">
    <location>
        <begin position="571"/>
        <end position="587"/>
    </location>
</feature>
<name>A0A0J9SKX8_PLAV1</name>
<dbReference type="PANTHER" id="PTHR10742">
    <property type="entry name" value="FLAVIN MONOAMINE OXIDASE"/>
    <property type="match status" value="1"/>
</dbReference>
<dbReference type="SUPFAM" id="SSF51905">
    <property type="entry name" value="FAD/NAD(P)-binding domain"/>
    <property type="match status" value="2"/>
</dbReference>
<dbReference type="InterPro" id="IPR011011">
    <property type="entry name" value="Znf_FYVE_PHD"/>
</dbReference>
<evidence type="ECO:0000259" key="7">
    <source>
        <dbReference type="PROSITE" id="PS50016"/>
    </source>
</evidence>
<feature type="compositionally biased region" description="Low complexity" evidence="6">
    <location>
        <begin position="1473"/>
        <end position="1493"/>
    </location>
</feature>
<evidence type="ECO:0000256" key="4">
    <source>
        <dbReference type="PROSITE-ProRule" id="PRU00146"/>
    </source>
</evidence>
<dbReference type="GO" id="GO:0008270">
    <property type="term" value="F:zinc ion binding"/>
    <property type="evidence" value="ECO:0007669"/>
    <property type="project" value="UniProtKB-KW"/>
</dbReference>
<dbReference type="OrthoDB" id="406280at2759"/>
<feature type="compositionally biased region" description="Acidic residues" evidence="6">
    <location>
        <begin position="1019"/>
        <end position="1031"/>
    </location>
</feature>
<keyword evidence="5" id="KW-0175">Coiled coil</keyword>
<feature type="region of interest" description="Disordered" evidence="6">
    <location>
        <begin position="803"/>
        <end position="968"/>
    </location>
</feature>
<dbReference type="Gene3D" id="3.30.40.10">
    <property type="entry name" value="Zinc/RING finger domain, C3HC4 (zinc finger)"/>
    <property type="match status" value="1"/>
</dbReference>
<dbReference type="PROSITE" id="PS50016">
    <property type="entry name" value="ZF_PHD_2"/>
    <property type="match status" value="1"/>
</dbReference>
<evidence type="ECO:0000313" key="9">
    <source>
        <dbReference type="Proteomes" id="UP000053327"/>
    </source>
</evidence>
<feature type="compositionally biased region" description="Basic residues" evidence="6">
    <location>
        <begin position="1269"/>
        <end position="1285"/>
    </location>
</feature>
<reference evidence="8 9" key="1">
    <citation type="submission" date="2011-08" db="EMBL/GenBank/DDBJ databases">
        <title>The Genome Sequence of Plasmodium vivax Brazil I.</title>
        <authorList>
            <consortium name="The Broad Institute Genome Sequencing Platform"/>
            <consortium name="The Broad Institute Genome Sequencing Center for Infectious Disease"/>
            <person name="Neafsey D."/>
            <person name="Carlton J."/>
            <person name="Barnwell J."/>
            <person name="Collins W."/>
            <person name="Escalante A."/>
            <person name="Mullikin J."/>
            <person name="Saul A."/>
            <person name="Guigo R."/>
            <person name="Camara F."/>
            <person name="Young S.K."/>
            <person name="Zeng Q."/>
            <person name="Gargeya S."/>
            <person name="Fitzgerald M."/>
            <person name="Haas B."/>
            <person name="Abouelleil A."/>
            <person name="Alvarado L."/>
            <person name="Arachchi H.M."/>
            <person name="Berlin A."/>
            <person name="Brown A."/>
            <person name="Chapman S.B."/>
            <person name="Chen Z."/>
            <person name="Dunbar C."/>
            <person name="Freedman E."/>
            <person name="Gearin G."/>
            <person name="Gellesch M."/>
            <person name="Goldberg J."/>
            <person name="Griggs A."/>
            <person name="Gujja S."/>
            <person name="Heiman D."/>
            <person name="Howarth C."/>
            <person name="Larson L."/>
            <person name="Lui A."/>
            <person name="MacDonald P.J.P."/>
            <person name="Montmayeur A."/>
            <person name="Murphy C."/>
            <person name="Neiman D."/>
            <person name="Pearson M."/>
            <person name="Priest M."/>
            <person name="Roberts A."/>
            <person name="Saif S."/>
            <person name="Shea T."/>
            <person name="Shenoy N."/>
            <person name="Sisk P."/>
            <person name="Stolte C."/>
            <person name="Sykes S."/>
            <person name="Wortman J."/>
            <person name="Nusbaum C."/>
            <person name="Birren B."/>
        </authorList>
    </citation>
    <scope>NUCLEOTIDE SEQUENCE [LARGE SCALE GENOMIC DNA]</scope>
    <source>
        <strain evidence="8 9">Brazil I</strain>
    </source>
</reference>
<feature type="compositionally biased region" description="Gly residues" evidence="6">
    <location>
        <begin position="1068"/>
        <end position="1078"/>
    </location>
</feature>